<evidence type="ECO:0008006" key="3">
    <source>
        <dbReference type="Google" id="ProtNLM"/>
    </source>
</evidence>
<keyword evidence="2" id="KW-1185">Reference proteome</keyword>
<reference evidence="1 2" key="1">
    <citation type="submission" date="2016-03" db="EMBL/GenBank/DDBJ databases">
        <title>Genome sequence of Nesiotobacter sp. nov., a moderately halophilic alphaproteobacterium isolated from the Yellow Sea, China.</title>
        <authorList>
            <person name="Zhang G."/>
            <person name="Zhang R."/>
        </authorList>
    </citation>
    <scope>NUCLEOTIDE SEQUENCE [LARGE SCALE GENOMIC DNA]</scope>
    <source>
        <strain evidence="1 2">WB1-6</strain>
    </source>
</reference>
<sequence>MATLNTAANIKDPDGFYEELLALHLDKSMEESQALNAKLILILANHIGDRDVLREAFKLARDA</sequence>
<gene>
    <name evidence="1" type="ORF">A3843_07830</name>
</gene>
<dbReference type="AlphaFoldDB" id="A0A1U7JHS8"/>
<comment type="caution">
    <text evidence="1">The sequence shown here is derived from an EMBL/GenBank/DDBJ whole genome shotgun (WGS) entry which is preliminary data.</text>
</comment>
<dbReference type="Proteomes" id="UP000185783">
    <property type="component" value="Unassembled WGS sequence"/>
</dbReference>
<dbReference type="Pfam" id="PF10932">
    <property type="entry name" value="DUF2783"/>
    <property type="match status" value="1"/>
</dbReference>
<accession>A0A1U7JHS8</accession>
<dbReference type="InterPro" id="IPR021233">
    <property type="entry name" value="DUF2783"/>
</dbReference>
<dbReference type="OrthoDB" id="8420594at2"/>
<protein>
    <recommendedName>
        <fullName evidence="3">DUF2783 domain-containing protein</fullName>
    </recommendedName>
</protein>
<name>A0A1U7JHS8_9HYPH</name>
<dbReference type="EMBL" id="LVVZ01000014">
    <property type="protein sequence ID" value="OKL44306.1"/>
    <property type="molecule type" value="Genomic_DNA"/>
</dbReference>
<evidence type="ECO:0000313" key="1">
    <source>
        <dbReference type="EMBL" id="OKL44306.1"/>
    </source>
</evidence>
<dbReference type="STRING" id="197461.A3843_07830"/>
<evidence type="ECO:0000313" key="2">
    <source>
        <dbReference type="Proteomes" id="UP000185783"/>
    </source>
</evidence>
<dbReference type="RefSeq" id="WP_028480689.1">
    <property type="nucleotide sequence ID" value="NZ_LVVZ01000014.1"/>
</dbReference>
<proteinExistence type="predicted"/>
<organism evidence="1 2">
    <name type="scientific">Pseudovibrio exalbescens</name>
    <dbReference type="NCBI Taxonomy" id="197461"/>
    <lineage>
        <taxon>Bacteria</taxon>
        <taxon>Pseudomonadati</taxon>
        <taxon>Pseudomonadota</taxon>
        <taxon>Alphaproteobacteria</taxon>
        <taxon>Hyphomicrobiales</taxon>
        <taxon>Stappiaceae</taxon>
        <taxon>Pseudovibrio</taxon>
    </lineage>
</organism>